<dbReference type="OrthoDB" id="7219630at2"/>
<protein>
    <submittedName>
        <fullName evidence="3">Uncharacterized protein</fullName>
    </submittedName>
</protein>
<reference evidence="3 4" key="1">
    <citation type="submission" date="2016-10" db="EMBL/GenBank/DDBJ databases">
        <authorList>
            <person name="de Groot N.N."/>
        </authorList>
    </citation>
    <scope>NUCLEOTIDE SEQUENCE [LARGE SCALE GENOMIC DNA]</scope>
    <source>
        <strain evidence="3 4">NE2</strain>
    </source>
</reference>
<dbReference type="AlphaFoldDB" id="A0A1I4CH21"/>
<proteinExistence type="predicted"/>
<name>A0A1I4CH21_9HYPH</name>
<accession>A0A1I4CH21</accession>
<dbReference type="PROSITE" id="PS51257">
    <property type="entry name" value="PROKAR_LIPOPROTEIN"/>
    <property type="match status" value="1"/>
</dbReference>
<evidence type="ECO:0000313" key="3">
    <source>
        <dbReference type="EMBL" id="SFK80053.1"/>
    </source>
</evidence>
<keyword evidence="4" id="KW-1185">Reference proteome</keyword>
<evidence type="ECO:0000313" key="4">
    <source>
        <dbReference type="Proteomes" id="UP000198755"/>
    </source>
</evidence>
<feature type="signal peptide" evidence="2">
    <location>
        <begin position="1"/>
        <end position="26"/>
    </location>
</feature>
<keyword evidence="2" id="KW-0732">Signal</keyword>
<organism evidence="3 4">
    <name type="scientific">Methylocapsa palsarum</name>
    <dbReference type="NCBI Taxonomy" id="1612308"/>
    <lineage>
        <taxon>Bacteria</taxon>
        <taxon>Pseudomonadati</taxon>
        <taxon>Pseudomonadota</taxon>
        <taxon>Alphaproteobacteria</taxon>
        <taxon>Hyphomicrobiales</taxon>
        <taxon>Beijerinckiaceae</taxon>
        <taxon>Methylocapsa</taxon>
    </lineage>
</organism>
<feature type="region of interest" description="Disordered" evidence="1">
    <location>
        <begin position="66"/>
        <end position="103"/>
    </location>
</feature>
<dbReference type="EMBL" id="FOSN01000022">
    <property type="protein sequence ID" value="SFK80053.1"/>
    <property type="molecule type" value="Genomic_DNA"/>
</dbReference>
<gene>
    <name evidence="3" type="ORF">SAMN05444581_1228</name>
</gene>
<sequence length="103" mass="10865">MRSSTIAAVLACASLFSGCSSPNVRAPGSYAAVQPPLIKNFYYDLYAPYGSANATWRPPVYDRQGTIVKPADPSTQSTRPNLEHAPWAYGASGGSPLSPPGTF</sequence>
<dbReference type="RefSeq" id="WP_091686024.1">
    <property type="nucleotide sequence ID" value="NZ_FOSN01000022.1"/>
</dbReference>
<evidence type="ECO:0000256" key="2">
    <source>
        <dbReference type="SAM" id="SignalP"/>
    </source>
</evidence>
<feature type="chain" id="PRO_5011572636" evidence="2">
    <location>
        <begin position="27"/>
        <end position="103"/>
    </location>
</feature>
<dbReference type="STRING" id="1612308.SAMN05444581_1228"/>
<dbReference type="Proteomes" id="UP000198755">
    <property type="component" value="Unassembled WGS sequence"/>
</dbReference>
<evidence type="ECO:0000256" key="1">
    <source>
        <dbReference type="SAM" id="MobiDB-lite"/>
    </source>
</evidence>